<evidence type="ECO:0000256" key="3">
    <source>
        <dbReference type="ARBA" id="ARBA00022679"/>
    </source>
</evidence>
<feature type="transmembrane region" description="Helical" evidence="8">
    <location>
        <begin position="406"/>
        <end position="427"/>
    </location>
</feature>
<name>A0A8J3ISZ8_9CHLR</name>
<evidence type="ECO:0000313" key="9">
    <source>
        <dbReference type="EMBL" id="GHO96252.1"/>
    </source>
</evidence>
<dbReference type="Pfam" id="PF09594">
    <property type="entry name" value="GT87"/>
    <property type="match status" value="1"/>
</dbReference>
<feature type="transmembrane region" description="Helical" evidence="8">
    <location>
        <begin position="175"/>
        <end position="196"/>
    </location>
</feature>
<evidence type="ECO:0000313" key="10">
    <source>
        <dbReference type="Proteomes" id="UP000597444"/>
    </source>
</evidence>
<accession>A0A8J3ISZ8</accession>
<feature type="transmembrane region" description="Helical" evidence="8">
    <location>
        <begin position="147"/>
        <end position="168"/>
    </location>
</feature>
<reference evidence="9" key="1">
    <citation type="submission" date="2020-10" db="EMBL/GenBank/DDBJ databases">
        <title>Taxonomic study of unclassified bacteria belonging to the class Ktedonobacteria.</title>
        <authorList>
            <person name="Yabe S."/>
            <person name="Wang C.M."/>
            <person name="Zheng Y."/>
            <person name="Sakai Y."/>
            <person name="Cavaletti L."/>
            <person name="Monciardini P."/>
            <person name="Donadio S."/>
        </authorList>
    </citation>
    <scope>NUCLEOTIDE SEQUENCE</scope>
    <source>
        <strain evidence="9">ID150040</strain>
    </source>
</reference>
<feature type="transmembrane region" description="Helical" evidence="8">
    <location>
        <begin position="264"/>
        <end position="283"/>
    </location>
</feature>
<dbReference type="AlphaFoldDB" id="A0A8J3ISZ8"/>
<protein>
    <recommendedName>
        <fullName evidence="11">DUF2029 domain-containing protein</fullName>
    </recommendedName>
</protein>
<feature type="transmembrane region" description="Helical" evidence="8">
    <location>
        <begin position="216"/>
        <end position="243"/>
    </location>
</feature>
<feature type="transmembrane region" description="Helical" evidence="8">
    <location>
        <begin position="25"/>
        <end position="43"/>
    </location>
</feature>
<dbReference type="GO" id="GO:0016758">
    <property type="term" value="F:hexosyltransferase activity"/>
    <property type="evidence" value="ECO:0007669"/>
    <property type="project" value="InterPro"/>
</dbReference>
<feature type="transmembrane region" description="Helical" evidence="8">
    <location>
        <begin position="364"/>
        <end position="385"/>
    </location>
</feature>
<feature type="transmembrane region" description="Helical" evidence="8">
    <location>
        <begin position="439"/>
        <end position="462"/>
    </location>
</feature>
<evidence type="ECO:0000256" key="6">
    <source>
        <dbReference type="ARBA" id="ARBA00023136"/>
    </source>
</evidence>
<evidence type="ECO:0008006" key="11">
    <source>
        <dbReference type="Google" id="ProtNLM"/>
    </source>
</evidence>
<evidence type="ECO:0000256" key="5">
    <source>
        <dbReference type="ARBA" id="ARBA00022989"/>
    </source>
</evidence>
<comment type="subcellular location">
    <subcellularLocation>
        <location evidence="1">Cell membrane</location>
        <topology evidence="1">Multi-pass membrane protein</topology>
    </subcellularLocation>
</comment>
<dbReference type="GO" id="GO:0005886">
    <property type="term" value="C:plasma membrane"/>
    <property type="evidence" value="ECO:0007669"/>
    <property type="project" value="UniProtKB-SubCell"/>
</dbReference>
<gene>
    <name evidence="9" type="ORF">KSF_063000</name>
</gene>
<organism evidence="9 10">
    <name type="scientific">Reticulibacter mediterranei</name>
    <dbReference type="NCBI Taxonomy" id="2778369"/>
    <lineage>
        <taxon>Bacteria</taxon>
        <taxon>Bacillati</taxon>
        <taxon>Chloroflexota</taxon>
        <taxon>Ktedonobacteria</taxon>
        <taxon>Ktedonobacterales</taxon>
        <taxon>Reticulibacteraceae</taxon>
        <taxon>Reticulibacter</taxon>
    </lineage>
</organism>
<comment type="similarity">
    <text evidence="7">Belongs to the glycosyltransferase 87 family.</text>
</comment>
<keyword evidence="10" id="KW-1185">Reference proteome</keyword>
<sequence>MDVKTQEADNTTSQQEPIQKRSIKTLLDVAIILVMCGLLYYGASWQIFKIYTDAAKYQCYAVAFLQGVPALHSFPEHQCDNILHPDPTIPIINNTALAEKMQRMGIPQPLVQFVAAQSPDMPFHALPREYPFLNLIPFSLALLAPFYWYQIAFAVVMAVVAAIIYAVLARFRSRSAAIAFALYLVTGCWGTALGRFDLVPSALTLIAIVCAMRKHWNWAFFWLALGTMVKFYPAILLPPFLLAQQMEVHKTGMKWLNWRRWQSLGLFAVACVVIMGVSLLLSVGNTIDQIRYFGDRPVQVESLSASLIWIASVVTHHTLVYGKTFGSLNILNVPSLGSKISLLGTLLLGSGLLYTYWLQWRGKIQLAAAALLTLLIVMVTGKVFSPQYLIWVAPLVAYVGRANIKWLISWSAIGLLTTWIYPNIYIMTPRLSDVPLLPVFFPVTTARNFLLLGFILALLIYYTRNKHTGTADESTVDEQAAQVSISQ</sequence>
<feature type="transmembrane region" description="Helical" evidence="8">
    <location>
        <begin position="303"/>
        <end position="320"/>
    </location>
</feature>
<keyword evidence="2" id="KW-1003">Cell membrane</keyword>
<keyword evidence="3" id="KW-0808">Transferase</keyword>
<dbReference type="InterPro" id="IPR018584">
    <property type="entry name" value="GT87"/>
</dbReference>
<evidence type="ECO:0000256" key="8">
    <source>
        <dbReference type="SAM" id="Phobius"/>
    </source>
</evidence>
<evidence type="ECO:0000256" key="4">
    <source>
        <dbReference type="ARBA" id="ARBA00022692"/>
    </source>
</evidence>
<evidence type="ECO:0000256" key="7">
    <source>
        <dbReference type="ARBA" id="ARBA00024033"/>
    </source>
</evidence>
<evidence type="ECO:0000256" key="2">
    <source>
        <dbReference type="ARBA" id="ARBA00022475"/>
    </source>
</evidence>
<dbReference type="EMBL" id="BNJK01000001">
    <property type="protein sequence ID" value="GHO96252.1"/>
    <property type="molecule type" value="Genomic_DNA"/>
</dbReference>
<proteinExistence type="inferred from homology"/>
<dbReference type="RefSeq" id="WP_220206891.1">
    <property type="nucleotide sequence ID" value="NZ_BNJK01000001.1"/>
</dbReference>
<comment type="caution">
    <text evidence="9">The sequence shown here is derived from an EMBL/GenBank/DDBJ whole genome shotgun (WGS) entry which is preliminary data.</text>
</comment>
<keyword evidence="6 8" id="KW-0472">Membrane</keyword>
<evidence type="ECO:0000256" key="1">
    <source>
        <dbReference type="ARBA" id="ARBA00004651"/>
    </source>
</evidence>
<keyword evidence="5 8" id="KW-1133">Transmembrane helix</keyword>
<dbReference type="Proteomes" id="UP000597444">
    <property type="component" value="Unassembled WGS sequence"/>
</dbReference>
<keyword evidence="4 8" id="KW-0812">Transmembrane</keyword>